<evidence type="ECO:0000313" key="1">
    <source>
        <dbReference type="EMBL" id="GAA4245733.1"/>
    </source>
</evidence>
<evidence type="ECO:0000313" key="2">
    <source>
        <dbReference type="Proteomes" id="UP001500620"/>
    </source>
</evidence>
<comment type="caution">
    <text evidence="1">The sequence shown here is derived from an EMBL/GenBank/DDBJ whole genome shotgun (WGS) entry which is preliminary data.</text>
</comment>
<organism evidence="1 2">
    <name type="scientific">Dactylosporangium darangshiense</name>
    <dbReference type="NCBI Taxonomy" id="579108"/>
    <lineage>
        <taxon>Bacteria</taxon>
        <taxon>Bacillati</taxon>
        <taxon>Actinomycetota</taxon>
        <taxon>Actinomycetes</taxon>
        <taxon>Micromonosporales</taxon>
        <taxon>Micromonosporaceae</taxon>
        <taxon>Dactylosporangium</taxon>
    </lineage>
</organism>
<sequence length="127" mass="14149">MAIGGKRRRALVAALVAGVQTRNRSTCVESFAEQQSMVAKPSRIVEAGRVLVRRKDHRNEELDAAVPGDPLGRAQQRATDAPTTAMVKNHRVDLGGLARDQDLMIPRNWSRHDLRHARHLTIHLGHQ</sequence>
<dbReference type="Proteomes" id="UP001500620">
    <property type="component" value="Unassembled WGS sequence"/>
</dbReference>
<gene>
    <name evidence="1" type="ORF">GCM10022255_014270</name>
</gene>
<accession>A0ABP8D0P5</accession>
<keyword evidence="2" id="KW-1185">Reference proteome</keyword>
<reference evidence="2" key="1">
    <citation type="journal article" date="2019" name="Int. J. Syst. Evol. Microbiol.">
        <title>The Global Catalogue of Microorganisms (GCM) 10K type strain sequencing project: providing services to taxonomists for standard genome sequencing and annotation.</title>
        <authorList>
            <consortium name="The Broad Institute Genomics Platform"/>
            <consortium name="The Broad Institute Genome Sequencing Center for Infectious Disease"/>
            <person name="Wu L."/>
            <person name="Ma J."/>
        </authorList>
    </citation>
    <scope>NUCLEOTIDE SEQUENCE [LARGE SCALE GENOMIC DNA]</scope>
    <source>
        <strain evidence="2">JCM 17441</strain>
    </source>
</reference>
<dbReference type="EMBL" id="BAABAT010000003">
    <property type="protein sequence ID" value="GAA4245733.1"/>
    <property type="molecule type" value="Genomic_DNA"/>
</dbReference>
<name>A0ABP8D0P5_9ACTN</name>
<evidence type="ECO:0008006" key="3">
    <source>
        <dbReference type="Google" id="ProtNLM"/>
    </source>
</evidence>
<proteinExistence type="predicted"/>
<protein>
    <recommendedName>
        <fullName evidence="3">Secreted protein</fullName>
    </recommendedName>
</protein>